<keyword evidence="2" id="KW-0812">Transmembrane</keyword>
<gene>
    <name evidence="3" type="ORF">F8O04_07845</name>
</gene>
<proteinExistence type="predicted"/>
<feature type="region of interest" description="Disordered" evidence="1">
    <location>
        <begin position="1"/>
        <end position="30"/>
    </location>
</feature>
<dbReference type="InterPro" id="IPR046550">
    <property type="entry name" value="DUF6704"/>
</dbReference>
<feature type="transmembrane region" description="Helical" evidence="2">
    <location>
        <begin position="37"/>
        <end position="58"/>
    </location>
</feature>
<keyword evidence="2" id="KW-1133">Transmembrane helix</keyword>
<keyword evidence="2" id="KW-0472">Membrane</keyword>
<evidence type="ECO:0000313" key="4">
    <source>
        <dbReference type="Proteomes" id="UP000431744"/>
    </source>
</evidence>
<dbReference type="OrthoDB" id="5118605at2"/>
<evidence type="ECO:0000256" key="1">
    <source>
        <dbReference type="SAM" id="MobiDB-lite"/>
    </source>
</evidence>
<organism evidence="3 4">
    <name type="scientific">Pseudoclavibacter endophyticus</name>
    <dbReference type="NCBI Taxonomy" id="1778590"/>
    <lineage>
        <taxon>Bacteria</taxon>
        <taxon>Bacillati</taxon>
        <taxon>Actinomycetota</taxon>
        <taxon>Actinomycetes</taxon>
        <taxon>Micrococcales</taxon>
        <taxon>Microbacteriaceae</taxon>
        <taxon>Pseudoclavibacter</taxon>
    </lineage>
</organism>
<feature type="compositionally biased region" description="Polar residues" evidence="1">
    <location>
        <begin position="7"/>
        <end position="21"/>
    </location>
</feature>
<accession>A0A6H9WTU8</accession>
<evidence type="ECO:0000313" key="3">
    <source>
        <dbReference type="EMBL" id="KAB1650105.1"/>
    </source>
</evidence>
<protein>
    <submittedName>
        <fullName evidence="3">Uncharacterized protein</fullName>
    </submittedName>
</protein>
<name>A0A6H9WTU8_9MICO</name>
<keyword evidence="4" id="KW-1185">Reference proteome</keyword>
<comment type="caution">
    <text evidence="3">The sequence shown here is derived from an EMBL/GenBank/DDBJ whole genome shotgun (WGS) entry which is preliminary data.</text>
</comment>
<reference evidence="3 4" key="1">
    <citation type="submission" date="2019-09" db="EMBL/GenBank/DDBJ databases">
        <title>Phylogeny of genus Pseudoclavibacter and closely related genus.</title>
        <authorList>
            <person name="Li Y."/>
        </authorList>
    </citation>
    <scope>NUCLEOTIDE SEQUENCE [LARGE SCALE GENOMIC DNA]</scope>
    <source>
        <strain evidence="3 4">EGI 60007</strain>
    </source>
</reference>
<evidence type="ECO:0000256" key="2">
    <source>
        <dbReference type="SAM" id="Phobius"/>
    </source>
</evidence>
<sequence length="92" mass="9706">MADRSTADPSMTDTQGTTDAEGTSIEAEHHDDEGHSIIGWVCVLTMIVGFLIGTVSFYLAIEVAVWVGVGITLLGAIMWPILKAAGVGEKDD</sequence>
<feature type="transmembrane region" description="Helical" evidence="2">
    <location>
        <begin position="63"/>
        <end position="82"/>
    </location>
</feature>
<dbReference type="NCBIfam" id="NF041681">
    <property type="entry name" value="HGxxPAAW"/>
    <property type="match status" value="1"/>
</dbReference>
<dbReference type="Pfam" id="PF20447">
    <property type="entry name" value="DUF6704"/>
    <property type="match status" value="1"/>
</dbReference>
<dbReference type="RefSeq" id="WP_158028689.1">
    <property type="nucleotide sequence ID" value="NZ_BMHG01000001.1"/>
</dbReference>
<dbReference type="Proteomes" id="UP000431744">
    <property type="component" value="Unassembled WGS sequence"/>
</dbReference>
<dbReference type="EMBL" id="WBJY01000001">
    <property type="protein sequence ID" value="KAB1650105.1"/>
    <property type="molecule type" value="Genomic_DNA"/>
</dbReference>
<dbReference type="AlphaFoldDB" id="A0A6H9WTU8"/>